<reference evidence="1 2" key="1">
    <citation type="submission" date="2024-03" db="EMBL/GenBank/DDBJ databases">
        <title>Human intestinal bacterial collection.</title>
        <authorList>
            <person name="Pauvert C."/>
            <person name="Hitch T.C.A."/>
            <person name="Clavel T."/>
        </authorList>
    </citation>
    <scope>NUCLEOTIDE SEQUENCE [LARGE SCALE GENOMIC DNA]</scope>
    <source>
        <strain evidence="1 2">CLA-AA-H192</strain>
    </source>
</reference>
<dbReference type="InterPro" id="IPR036412">
    <property type="entry name" value="HAD-like_sf"/>
</dbReference>
<dbReference type="PANTHER" id="PTHR43481:SF4">
    <property type="entry name" value="GLYCEROL-1-PHOSPHATE PHOSPHOHYDROLASE 1-RELATED"/>
    <property type="match status" value="1"/>
</dbReference>
<dbReference type="Proteomes" id="UP001491552">
    <property type="component" value="Unassembled WGS sequence"/>
</dbReference>
<dbReference type="PANTHER" id="PTHR43481">
    <property type="entry name" value="FRUCTOSE-1-PHOSPHATE PHOSPHATASE"/>
    <property type="match status" value="1"/>
</dbReference>
<proteinExistence type="predicted"/>
<dbReference type="SUPFAM" id="SSF56784">
    <property type="entry name" value="HAD-like"/>
    <property type="match status" value="1"/>
</dbReference>
<dbReference type="Gene3D" id="3.40.50.1000">
    <property type="entry name" value="HAD superfamily/HAD-like"/>
    <property type="match status" value="1"/>
</dbReference>
<organism evidence="1 2">
    <name type="scientific">Faecousia intestinalis</name>
    <dbReference type="NCBI Taxonomy" id="3133167"/>
    <lineage>
        <taxon>Bacteria</taxon>
        <taxon>Bacillati</taxon>
        <taxon>Bacillota</taxon>
        <taxon>Clostridia</taxon>
        <taxon>Eubacteriales</taxon>
        <taxon>Oscillospiraceae</taxon>
        <taxon>Faecousia</taxon>
    </lineage>
</organism>
<dbReference type="InterPro" id="IPR023214">
    <property type="entry name" value="HAD_sf"/>
</dbReference>
<evidence type="ECO:0000313" key="1">
    <source>
        <dbReference type="EMBL" id="MEQ2511158.1"/>
    </source>
</evidence>
<keyword evidence="1" id="KW-0378">Hydrolase</keyword>
<dbReference type="Pfam" id="PF00702">
    <property type="entry name" value="Hydrolase"/>
    <property type="match status" value="1"/>
</dbReference>
<accession>A0ABV1G799</accession>
<dbReference type="NCBIfam" id="TIGR01509">
    <property type="entry name" value="HAD-SF-IA-v3"/>
    <property type="match status" value="1"/>
</dbReference>
<evidence type="ECO:0000313" key="2">
    <source>
        <dbReference type="Proteomes" id="UP001491552"/>
    </source>
</evidence>
<gene>
    <name evidence="1" type="ORF">WMO66_07855</name>
</gene>
<dbReference type="InterPro" id="IPR051806">
    <property type="entry name" value="HAD-like_SPP"/>
</dbReference>
<dbReference type="SFLD" id="SFLDG01129">
    <property type="entry name" value="C1.5:_HAD__Beta-PGM__Phosphata"/>
    <property type="match status" value="1"/>
</dbReference>
<dbReference type="EMBL" id="JBBMFF010000217">
    <property type="protein sequence ID" value="MEQ2511158.1"/>
    <property type="molecule type" value="Genomic_DNA"/>
</dbReference>
<dbReference type="Gene3D" id="1.10.150.240">
    <property type="entry name" value="Putative phosphatase, domain 2"/>
    <property type="match status" value="1"/>
</dbReference>
<dbReference type="RefSeq" id="WP_349135870.1">
    <property type="nucleotide sequence ID" value="NZ_JBBMFF010000217.1"/>
</dbReference>
<name>A0ABV1G799_9FIRM</name>
<dbReference type="InterPro" id="IPR006439">
    <property type="entry name" value="HAD-SF_hydro_IA"/>
</dbReference>
<dbReference type="InterPro" id="IPR023198">
    <property type="entry name" value="PGP-like_dom2"/>
</dbReference>
<dbReference type="GO" id="GO:0016787">
    <property type="term" value="F:hydrolase activity"/>
    <property type="evidence" value="ECO:0007669"/>
    <property type="project" value="UniProtKB-KW"/>
</dbReference>
<sequence>MNAVIFDMDGVLVDSERVVWESFRYAGEKTGVPDVERMAIIGLGLNDEAWIKRFRQEFGADSDRILEHEEAYLQNFYANGAAPAKKGAQRLLEQLCAWNIPVAVASSSPAAVVRGRLERVGLLQYFTAVISGDMVGRSKPEPDIFLEAARQLGSPAALCTVIEDSPNGLRASRRAGCRTLFVPDLWRPEEEHPELYDARFADLDTVREFFAAEH</sequence>
<protein>
    <submittedName>
        <fullName evidence="1">HAD-IA family hydrolase</fullName>
    </submittedName>
</protein>
<dbReference type="SFLD" id="SFLDG01135">
    <property type="entry name" value="C1.5.6:_HAD__Beta-PGM__Phospha"/>
    <property type="match status" value="1"/>
</dbReference>
<keyword evidence="2" id="KW-1185">Reference proteome</keyword>
<dbReference type="SFLD" id="SFLDS00003">
    <property type="entry name" value="Haloacid_Dehalogenase"/>
    <property type="match status" value="1"/>
</dbReference>
<comment type="caution">
    <text evidence="1">The sequence shown here is derived from an EMBL/GenBank/DDBJ whole genome shotgun (WGS) entry which is preliminary data.</text>
</comment>